<name>A2D8U4_TRIV3</name>
<dbReference type="VEuPathDB" id="TrichDB:TVAGG3_0388190"/>
<dbReference type="InParanoid" id="A2D8U4"/>
<feature type="transmembrane region" description="Helical" evidence="1">
    <location>
        <begin position="42"/>
        <end position="67"/>
    </location>
</feature>
<dbReference type="VEuPathDB" id="TrichDB:TVAG_186510"/>
<keyword evidence="1" id="KW-0812">Transmembrane</keyword>
<dbReference type="RefSeq" id="XP_001584329.1">
    <property type="nucleotide sequence ID" value="XM_001584279.1"/>
</dbReference>
<organism evidence="2 3">
    <name type="scientific">Trichomonas vaginalis (strain ATCC PRA-98 / G3)</name>
    <dbReference type="NCBI Taxonomy" id="412133"/>
    <lineage>
        <taxon>Eukaryota</taxon>
        <taxon>Metamonada</taxon>
        <taxon>Parabasalia</taxon>
        <taxon>Trichomonadida</taxon>
        <taxon>Trichomonadidae</taxon>
        <taxon>Trichomonas</taxon>
    </lineage>
</organism>
<reference evidence="2" key="1">
    <citation type="submission" date="2006-10" db="EMBL/GenBank/DDBJ databases">
        <authorList>
            <person name="Amadeo P."/>
            <person name="Zhao Q."/>
            <person name="Wortman J."/>
            <person name="Fraser-Liggett C."/>
            <person name="Carlton J."/>
        </authorList>
    </citation>
    <scope>NUCLEOTIDE SEQUENCE</scope>
    <source>
        <strain evidence="2">G3</strain>
    </source>
</reference>
<gene>
    <name evidence="2" type="ORF">TVAG_186510</name>
</gene>
<keyword evidence="1" id="KW-1133">Transmembrane helix</keyword>
<feature type="transmembrane region" description="Helical" evidence="1">
    <location>
        <begin position="394"/>
        <end position="411"/>
    </location>
</feature>
<dbReference type="OrthoDB" id="10544698at2759"/>
<protein>
    <recommendedName>
        <fullName evidence="4">Polycystin cation channel PKD1/PKD2 domain-containing protein</fullName>
    </recommendedName>
</protein>
<feature type="transmembrane region" description="Helical" evidence="1">
    <location>
        <begin position="310"/>
        <end position="330"/>
    </location>
</feature>
<evidence type="ECO:0000313" key="3">
    <source>
        <dbReference type="Proteomes" id="UP000001542"/>
    </source>
</evidence>
<dbReference type="Proteomes" id="UP000001542">
    <property type="component" value="Unassembled WGS sequence"/>
</dbReference>
<sequence>MALRIRFVRRVPKPRRKKESPFLQVSETELWHKTYIPPWEMFYNILESIILIIFFFTVANPVIYYYYLQRGAFVDSFYPKQDEGTPIEDFSIISDYYDTVNESYYTLKTDSFLEIHDVNRSLPVLCEIYWMNGSKTEGSFPDIDLEFFKHINRIIISLDYVIVSSDLTYPGCSNWYTQTEIAARDGLVQFTIEPSIRRKSCTPEMMTEFNVTTPKSIAVTDDNSHRMLQSIREQSIKAPLQFSRGRTKNKLTKKSKKNAHPLIKRNRPHISEERKYRNNHLLKNKNTKTTILYDNKFKLEECKVFRITNHLMLCIVVADALHIFTMLFSLRNRYNLHKNRLSNNQYRNMASLPRIHITIGYWFIIDFVCSCITLILASITFANSYKMTQFPSQITLEIISFAGLFSIIRLSQWLKFSNGLYQLITIIREAAIMLLNLAVEVIPIWSAFILFGIFTFGLISDSFRTVRELVERFITSGMGDSIDDFYIVIDDGTDATAWLSFFYVSAITAGGMWIIFTSCISSIMYVREHYVDLD</sequence>
<feature type="transmembrane region" description="Helical" evidence="1">
    <location>
        <begin position="359"/>
        <end position="382"/>
    </location>
</feature>
<feature type="transmembrane region" description="Helical" evidence="1">
    <location>
        <begin position="501"/>
        <end position="526"/>
    </location>
</feature>
<evidence type="ECO:0000313" key="2">
    <source>
        <dbReference type="EMBL" id="EAY23343.1"/>
    </source>
</evidence>
<accession>A2D8U4</accession>
<evidence type="ECO:0008006" key="4">
    <source>
        <dbReference type="Google" id="ProtNLM"/>
    </source>
</evidence>
<dbReference type="EMBL" id="DS113179">
    <property type="protein sequence ID" value="EAY23343.1"/>
    <property type="molecule type" value="Genomic_DNA"/>
</dbReference>
<feature type="transmembrane region" description="Helical" evidence="1">
    <location>
        <begin position="432"/>
        <end position="459"/>
    </location>
</feature>
<dbReference type="AlphaFoldDB" id="A2D8U4"/>
<keyword evidence="1" id="KW-0472">Membrane</keyword>
<keyword evidence="3" id="KW-1185">Reference proteome</keyword>
<reference evidence="2" key="2">
    <citation type="journal article" date="2007" name="Science">
        <title>Draft genome sequence of the sexually transmitted pathogen Trichomonas vaginalis.</title>
        <authorList>
            <person name="Carlton J.M."/>
            <person name="Hirt R.P."/>
            <person name="Silva J.C."/>
            <person name="Delcher A.L."/>
            <person name="Schatz M."/>
            <person name="Zhao Q."/>
            <person name="Wortman J.R."/>
            <person name="Bidwell S.L."/>
            <person name="Alsmark U.C.M."/>
            <person name="Besteiro S."/>
            <person name="Sicheritz-Ponten T."/>
            <person name="Noel C.J."/>
            <person name="Dacks J.B."/>
            <person name="Foster P.G."/>
            <person name="Simillion C."/>
            <person name="Van de Peer Y."/>
            <person name="Miranda-Saavedra D."/>
            <person name="Barton G.J."/>
            <person name="Westrop G.D."/>
            <person name="Mueller S."/>
            <person name="Dessi D."/>
            <person name="Fiori P.L."/>
            <person name="Ren Q."/>
            <person name="Paulsen I."/>
            <person name="Zhang H."/>
            <person name="Bastida-Corcuera F.D."/>
            <person name="Simoes-Barbosa A."/>
            <person name="Brown M.T."/>
            <person name="Hayes R.D."/>
            <person name="Mukherjee M."/>
            <person name="Okumura C.Y."/>
            <person name="Schneider R."/>
            <person name="Smith A.J."/>
            <person name="Vanacova S."/>
            <person name="Villalvazo M."/>
            <person name="Haas B.J."/>
            <person name="Pertea M."/>
            <person name="Feldblyum T.V."/>
            <person name="Utterback T.R."/>
            <person name="Shu C.L."/>
            <person name="Osoegawa K."/>
            <person name="de Jong P.J."/>
            <person name="Hrdy I."/>
            <person name="Horvathova L."/>
            <person name="Zubacova Z."/>
            <person name="Dolezal P."/>
            <person name="Malik S.B."/>
            <person name="Logsdon J.M. Jr."/>
            <person name="Henze K."/>
            <person name="Gupta A."/>
            <person name="Wang C.C."/>
            <person name="Dunne R.L."/>
            <person name="Upcroft J.A."/>
            <person name="Upcroft P."/>
            <person name="White O."/>
            <person name="Salzberg S.L."/>
            <person name="Tang P."/>
            <person name="Chiu C.-H."/>
            <person name="Lee Y.-S."/>
            <person name="Embley T.M."/>
            <person name="Coombs G.H."/>
            <person name="Mottram J.C."/>
            <person name="Tachezy J."/>
            <person name="Fraser-Liggett C.M."/>
            <person name="Johnson P.J."/>
        </authorList>
    </citation>
    <scope>NUCLEOTIDE SEQUENCE [LARGE SCALE GENOMIC DNA]</scope>
    <source>
        <strain evidence="2">G3</strain>
    </source>
</reference>
<proteinExistence type="predicted"/>
<dbReference type="KEGG" id="tva:5468905"/>
<evidence type="ECO:0000256" key="1">
    <source>
        <dbReference type="SAM" id="Phobius"/>
    </source>
</evidence>